<organism evidence="3 4">
    <name type="scientific">Dromaius novaehollandiae</name>
    <name type="common">Emu</name>
    <dbReference type="NCBI Taxonomy" id="8790"/>
    <lineage>
        <taxon>Eukaryota</taxon>
        <taxon>Metazoa</taxon>
        <taxon>Chordata</taxon>
        <taxon>Craniata</taxon>
        <taxon>Vertebrata</taxon>
        <taxon>Euteleostomi</taxon>
        <taxon>Archelosauria</taxon>
        <taxon>Archosauria</taxon>
        <taxon>Dinosauria</taxon>
        <taxon>Saurischia</taxon>
        <taxon>Theropoda</taxon>
        <taxon>Coelurosauria</taxon>
        <taxon>Aves</taxon>
        <taxon>Palaeognathae</taxon>
        <taxon>Casuariiformes</taxon>
        <taxon>Dromaiidae</taxon>
        <taxon>Dromaius</taxon>
    </lineage>
</organism>
<evidence type="ECO:0000313" key="4">
    <source>
        <dbReference type="Proteomes" id="UP000694423"/>
    </source>
</evidence>
<feature type="compositionally biased region" description="Low complexity" evidence="1">
    <location>
        <begin position="38"/>
        <end position="53"/>
    </location>
</feature>
<reference evidence="3" key="2">
    <citation type="submission" date="2025-09" db="UniProtKB">
        <authorList>
            <consortium name="Ensembl"/>
        </authorList>
    </citation>
    <scope>IDENTIFICATION</scope>
</reference>
<dbReference type="Proteomes" id="UP000694423">
    <property type="component" value="Unplaced"/>
</dbReference>
<reference evidence="3" key="1">
    <citation type="submission" date="2025-08" db="UniProtKB">
        <authorList>
            <consortium name="Ensembl"/>
        </authorList>
    </citation>
    <scope>IDENTIFICATION</scope>
</reference>
<proteinExistence type="predicted"/>
<protein>
    <recommendedName>
        <fullName evidence="2">Phosphofurin acidic cluster sorting protein 1/2 C-terminal domain-containing protein</fullName>
    </recommendedName>
</protein>
<dbReference type="PANTHER" id="PTHR13280">
    <property type="entry name" value="PHOSPHOFURIN ACIDIC CLUSTER SORTING PROTEIN"/>
    <property type="match status" value="1"/>
</dbReference>
<dbReference type="Pfam" id="PF10254">
    <property type="entry name" value="Pacs-1"/>
    <property type="match status" value="1"/>
</dbReference>
<feature type="domain" description="Phosphofurin acidic cluster sorting protein 1/2 C-terminal" evidence="2">
    <location>
        <begin position="54"/>
        <end position="125"/>
    </location>
</feature>
<keyword evidence="4" id="KW-1185">Reference proteome</keyword>
<sequence length="128" mass="13560">APKDGHLESTQGWVVGEFGCGHPRVGVWGAPKGGHRGGAAPRGAAEAAGAAGPTLFLSKRPREPQPDSKSQVVEGISRLICSPRQPPTLLRVTVDGVEWDDVKFFQLAAQWPTHVKHFPVGLFGAKPP</sequence>
<dbReference type="AlphaFoldDB" id="A0A8C4JC60"/>
<dbReference type="Ensembl" id="ENSDNVT00000005654.1">
    <property type="protein sequence ID" value="ENSDNVP00000004709.1"/>
    <property type="gene ID" value="ENSDNVG00000003363.1"/>
</dbReference>
<dbReference type="GO" id="GO:0072659">
    <property type="term" value="P:protein localization to plasma membrane"/>
    <property type="evidence" value="ECO:0007669"/>
    <property type="project" value="TreeGrafter"/>
</dbReference>
<dbReference type="GO" id="GO:0044325">
    <property type="term" value="F:transmembrane transporter binding"/>
    <property type="evidence" value="ECO:0007669"/>
    <property type="project" value="TreeGrafter"/>
</dbReference>
<accession>A0A8C4JC60</accession>
<dbReference type="InterPro" id="IPR019381">
    <property type="entry name" value="PACS1/2_C"/>
</dbReference>
<evidence type="ECO:0000256" key="1">
    <source>
        <dbReference type="SAM" id="MobiDB-lite"/>
    </source>
</evidence>
<name>A0A8C4JC60_DRONO</name>
<feature type="region of interest" description="Disordered" evidence="1">
    <location>
        <begin position="29"/>
        <end position="72"/>
    </location>
</feature>
<evidence type="ECO:0000313" key="3">
    <source>
        <dbReference type="Ensembl" id="ENSDNVP00000004709.1"/>
    </source>
</evidence>
<evidence type="ECO:0000259" key="2">
    <source>
        <dbReference type="Pfam" id="PF10254"/>
    </source>
</evidence>
<dbReference type="PANTHER" id="PTHR13280:SF16">
    <property type="entry name" value="PHOSPHOFURIN ACIDIC CLUSTER SORTING PROTEIN 1"/>
    <property type="match status" value="1"/>
</dbReference>